<evidence type="ECO:0000313" key="1">
    <source>
        <dbReference type="EMBL" id="MBX39420.1"/>
    </source>
</evidence>
<organism evidence="1">
    <name type="scientific">Rhizophora mucronata</name>
    <name type="common">Asiatic mangrove</name>
    <dbReference type="NCBI Taxonomy" id="61149"/>
    <lineage>
        <taxon>Eukaryota</taxon>
        <taxon>Viridiplantae</taxon>
        <taxon>Streptophyta</taxon>
        <taxon>Embryophyta</taxon>
        <taxon>Tracheophyta</taxon>
        <taxon>Spermatophyta</taxon>
        <taxon>Magnoliopsida</taxon>
        <taxon>eudicotyledons</taxon>
        <taxon>Gunneridae</taxon>
        <taxon>Pentapetalae</taxon>
        <taxon>rosids</taxon>
        <taxon>fabids</taxon>
        <taxon>Malpighiales</taxon>
        <taxon>Rhizophoraceae</taxon>
        <taxon>Rhizophora</taxon>
    </lineage>
</organism>
<dbReference type="EMBL" id="GGEC01058936">
    <property type="protein sequence ID" value="MBX39420.1"/>
    <property type="molecule type" value="Transcribed_RNA"/>
</dbReference>
<dbReference type="AlphaFoldDB" id="A0A2P2NAJ2"/>
<proteinExistence type="predicted"/>
<accession>A0A2P2NAJ2</accession>
<protein>
    <submittedName>
        <fullName evidence="1">Uncharacterized protein</fullName>
    </submittedName>
</protein>
<reference evidence="1" key="1">
    <citation type="submission" date="2018-02" db="EMBL/GenBank/DDBJ databases">
        <title>Rhizophora mucronata_Transcriptome.</title>
        <authorList>
            <person name="Meera S.P."/>
            <person name="Sreeshan A."/>
            <person name="Augustine A."/>
        </authorList>
    </citation>
    <scope>NUCLEOTIDE SEQUENCE</scope>
    <source>
        <tissue evidence="1">Leaf</tissue>
    </source>
</reference>
<sequence length="73" mass="7924">MIGNICSSRDVGLLFIVIDSGLSALFCNGLENLLSPQLMREENGNEICGEEHTHHLGSLNESSLIKSVELVLI</sequence>
<name>A0A2P2NAJ2_RHIMU</name>